<accession>A0A9Q1JV94</accession>
<proteinExistence type="predicted"/>
<feature type="region of interest" description="Disordered" evidence="1">
    <location>
        <begin position="166"/>
        <end position="209"/>
    </location>
</feature>
<keyword evidence="3" id="KW-1185">Reference proteome</keyword>
<dbReference type="EMBL" id="JAKOGI010000681">
    <property type="protein sequence ID" value="KAJ8431553.1"/>
    <property type="molecule type" value="Genomic_DNA"/>
</dbReference>
<dbReference type="AlphaFoldDB" id="A0A9Q1JV94"/>
<evidence type="ECO:0000313" key="2">
    <source>
        <dbReference type="EMBL" id="KAJ8431553.1"/>
    </source>
</evidence>
<reference evidence="2" key="1">
    <citation type="submission" date="2022-04" db="EMBL/GenBank/DDBJ databases">
        <title>Carnegiea gigantea Genome sequencing and assembly v2.</title>
        <authorList>
            <person name="Copetti D."/>
            <person name="Sanderson M.J."/>
            <person name="Burquez A."/>
            <person name="Wojciechowski M.F."/>
        </authorList>
    </citation>
    <scope>NUCLEOTIDE SEQUENCE</scope>
    <source>
        <strain evidence="2">SGP5-SGP5p</strain>
        <tissue evidence="2">Aerial part</tissue>
    </source>
</reference>
<sequence length="209" mass="23996">MSFWDLELHVFRFGTYKLCPSTKEFSTLLRFFLYYPPIAPSSSKHLSSQKYHRLLALSAKDVTSIMISEEVDFISLIAYLKKDHGYALEGLHRSRAIILCLLGAFPFTGDFDNRGPTVLLAMVDDHCHEYWLCLLLITIPTAPRSINISKFYIEWTTECNAEKRKALREKENTGASKGKEARELEEKGDSPHIEKKRIKDPPLKDNSPK</sequence>
<dbReference type="Proteomes" id="UP001153076">
    <property type="component" value="Unassembled WGS sequence"/>
</dbReference>
<comment type="caution">
    <text evidence="2">The sequence shown here is derived from an EMBL/GenBank/DDBJ whole genome shotgun (WGS) entry which is preliminary data.</text>
</comment>
<name>A0A9Q1JV94_9CARY</name>
<evidence type="ECO:0000256" key="1">
    <source>
        <dbReference type="SAM" id="MobiDB-lite"/>
    </source>
</evidence>
<protein>
    <submittedName>
        <fullName evidence="2">Uncharacterized protein</fullName>
    </submittedName>
</protein>
<gene>
    <name evidence="2" type="ORF">Cgig2_029582</name>
</gene>
<evidence type="ECO:0000313" key="3">
    <source>
        <dbReference type="Proteomes" id="UP001153076"/>
    </source>
</evidence>
<organism evidence="2 3">
    <name type="scientific">Carnegiea gigantea</name>
    <dbReference type="NCBI Taxonomy" id="171969"/>
    <lineage>
        <taxon>Eukaryota</taxon>
        <taxon>Viridiplantae</taxon>
        <taxon>Streptophyta</taxon>
        <taxon>Embryophyta</taxon>
        <taxon>Tracheophyta</taxon>
        <taxon>Spermatophyta</taxon>
        <taxon>Magnoliopsida</taxon>
        <taxon>eudicotyledons</taxon>
        <taxon>Gunneridae</taxon>
        <taxon>Pentapetalae</taxon>
        <taxon>Caryophyllales</taxon>
        <taxon>Cactineae</taxon>
        <taxon>Cactaceae</taxon>
        <taxon>Cactoideae</taxon>
        <taxon>Echinocereeae</taxon>
        <taxon>Carnegiea</taxon>
    </lineage>
</organism>